<dbReference type="GO" id="GO:0006457">
    <property type="term" value="P:protein folding"/>
    <property type="evidence" value="ECO:0007669"/>
    <property type="project" value="TreeGrafter"/>
</dbReference>
<evidence type="ECO:0000256" key="5">
    <source>
        <dbReference type="PROSITE-ProRule" id="PRU00134"/>
    </source>
</evidence>
<evidence type="ECO:0000256" key="6">
    <source>
        <dbReference type="SAM" id="MobiDB-lite"/>
    </source>
</evidence>
<feature type="non-terminal residue" evidence="8">
    <location>
        <position position="1"/>
    </location>
</feature>
<evidence type="ECO:0000313" key="8">
    <source>
        <dbReference type="EMBL" id="CAE8603420.1"/>
    </source>
</evidence>
<evidence type="ECO:0000313" key="9">
    <source>
        <dbReference type="Proteomes" id="UP000654075"/>
    </source>
</evidence>
<dbReference type="EMBL" id="CAJNNV010015384">
    <property type="protein sequence ID" value="CAE8603420.1"/>
    <property type="molecule type" value="Genomic_DNA"/>
</dbReference>
<dbReference type="SUPFAM" id="SSF103111">
    <property type="entry name" value="Activator of Hsp90 ATPase, Aha1"/>
    <property type="match status" value="1"/>
</dbReference>
<dbReference type="GO" id="GO:0051087">
    <property type="term" value="F:protein-folding chaperone binding"/>
    <property type="evidence" value="ECO:0007669"/>
    <property type="project" value="InterPro"/>
</dbReference>
<dbReference type="PROSITE" id="PS01360">
    <property type="entry name" value="ZF_MYND_1"/>
    <property type="match status" value="1"/>
</dbReference>
<dbReference type="Gene3D" id="3.15.10.20">
    <property type="entry name" value="Activator of Hsp90 ATPase Aha1, N-terminal domain"/>
    <property type="match status" value="1"/>
</dbReference>
<comment type="caution">
    <text evidence="8">The sequence shown here is derived from an EMBL/GenBank/DDBJ whole genome shotgun (WGS) entry which is preliminary data.</text>
</comment>
<dbReference type="Pfam" id="PF01753">
    <property type="entry name" value="zf-MYND"/>
    <property type="match status" value="2"/>
</dbReference>
<dbReference type="Pfam" id="PF09229">
    <property type="entry name" value="Aha1_N"/>
    <property type="match status" value="1"/>
</dbReference>
<evidence type="ECO:0000256" key="2">
    <source>
        <dbReference type="ARBA" id="ARBA00022723"/>
    </source>
</evidence>
<evidence type="ECO:0000259" key="7">
    <source>
        <dbReference type="PROSITE" id="PS50865"/>
    </source>
</evidence>
<gene>
    <name evidence="8" type="ORF">PGLA1383_LOCUS21629</name>
</gene>
<evidence type="ECO:0000256" key="1">
    <source>
        <dbReference type="ARBA" id="ARBA00006817"/>
    </source>
</evidence>
<dbReference type="GO" id="GO:0001671">
    <property type="term" value="F:ATPase activator activity"/>
    <property type="evidence" value="ECO:0007669"/>
    <property type="project" value="InterPro"/>
</dbReference>
<feature type="compositionally biased region" description="Basic and acidic residues" evidence="6">
    <location>
        <begin position="323"/>
        <end position="334"/>
    </location>
</feature>
<name>A0A813ESX2_POLGL</name>
<feature type="domain" description="MYND-type" evidence="7">
    <location>
        <begin position="99"/>
        <end position="137"/>
    </location>
</feature>
<evidence type="ECO:0000256" key="3">
    <source>
        <dbReference type="ARBA" id="ARBA00022771"/>
    </source>
</evidence>
<evidence type="ECO:0000256" key="4">
    <source>
        <dbReference type="ARBA" id="ARBA00022833"/>
    </source>
</evidence>
<feature type="region of interest" description="Disordered" evidence="6">
    <location>
        <begin position="144"/>
        <end position="221"/>
    </location>
</feature>
<dbReference type="Gene3D" id="6.10.140.2220">
    <property type="match status" value="2"/>
</dbReference>
<organism evidence="8 9">
    <name type="scientific">Polarella glacialis</name>
    <name type="common">Dinoflagellate</name>
    <dbReference type="NCBI Taxonomy" id="89957"/>
    <lineage>
        <taxon>Eukaryota</taxon>
        <taxon>Sar</taxon>
        <taxon>Alveolata</taxon>
        <taxon>Dinophyceae</taxon>
        <taxon>Suessiales</taxon>
        <taxon>Suessiaceae</taxon>
        <taxon>Polarella</taxon>
    </lineage>
</organism>
<proteinExistence type="inferred from homology"/>
<keyword evidence="9" id="KW-1185">Reference proteome</keyword>
<keyword evidence="4" id="KW-0862">Zinc</keyword>
<accession>A0A813ESX2</accession>
<dbReference type="PROSITE" id="PS50865">
    <property type="entry name" value="ZF_MYND_2"/>
    <property type="match status" value="2"/>
</dbReference>
<dbReference type="Proteomes" id="UP000654075">
    <property type="component" value="Unassembled WGS sequence"/>
</dbReference>
<dbReference type="GO" id="GO:0005829">
    <property type="term" value="C:cytosol"/>
    <property type="evidence" value="ECO:0007669"/>
    <property type="project" value="TreeGrafter"/>
</dbReference>
<feature type="compositionally biased region" description="Basic and acidic residues" evidence="6">
    <location>
        <begin position="34"/>
        <end position="71"/>
    </location>
</feature>
<dbReference type="SUPFAM" id="SSF144232">
    <property type="entry name" value="HIT/MYND zinc finger-like"/>
    <property type="match status" value="2"/>
</dbReference>
<feature type="domain" description="MYND-type" evidence="7">
    <location>
        <begin position="1"/>
        <end position="34"/>
    </location>
</feature>
<dbReference type="PANTHER" id="PTHR13009:SF22">
    <property type="entry name" value="LD43819P"/>
    <property type="match status" value="1"/>
</dbReference>
<dbReference type="AlphaFoldDB" id="A0A813ESX2"/>
<keyword evidence="3 5" id="KW-0863">Zinc-finger</keyword>
<dbReference type="OrthoDB" id="341421at2759"/>
<dbReference type="GO" id="GO:0008270">
    <property type="term" value="F:zinc ion binding"/>
    <property type="evidence" value="ECO:0007669"/>
    <property type="project" value="UniProtKB-KW"/>
</dbReference>
<feature type="compositionally biased region" description="Polar residues" evidence="6">
    <location>
        <begin position="150"/>
        <end position="162"/>
    </location>
</feature>
<feature type="region of interest" description="Disordered" evidence="6">
    <location>
        <begin position="323"/>
        <end position="344"/>
    </location>
</feature>
<sequence>SAITKLLRCGVCKAASYCSTNCQKEDWQFHKRVCKKPDPEREAPKSKPEPEMDPEEMKRFMSELGEKHDPNQVHQVMSSLLGDKAPPPPPKPKEPDPPCRSCSKPCAKPLRCGTCKAATYCSAACQKEDWQFHKRICKKPVVAPAAPETQEASEVPASSSTPLRPKENETLVENESVGSWYKHREWKPEEPQQDFAPSKLGEQVAAGAQSKSSASGTSAWNSAGTWEEKDMMPWWSQKLQALNGLGDGEVLTVEKVEGVRGEASVVHVRGQPKFLCDLSFELCFSGLQRCKACSRSPPGSRCSNCIRFLGKVQVSELACDSESRPSLRVQREEPGGPSHVKKANQKECSSAAEELLFPLIKEKLQEYVTDYKATVASDAPKWASQLPPVSAAPVPTDSEPSMTAEPMDCSS</sequence>
<dbReference type="InterPro" id="IPR002893">
    <property type="entry name" value="Znf_MYND"/>
</dbReference>
<feature type="compositionally biased region" description="Low complexity" evidence="6">
    <location>
        <begin position="205"/>
        <end position="221"/>
    </location>
</feature>
<reference evidence="8" key="1">
    <citation type="submission" date="2021-02" db="EMBL/GenBank/DDBJ databases">
        <authorList>
            <person name="Dougan E. K."/>
            <person name="Rhodes N."/>
            <person name="Thang M."/>
            <person name="Chan C."/>
        </authorList>
    </citation>
    <scope>NUCLEOTIDE SEQUENCE</scope>
</reference>
<dbReference type="PANTHER" id="PTHR13009">
    <property type="entry name" value="HEAT SHOCK PROTEIN 90 HSP90 CO-CHAPERONE AHA-1"/>
    <property type="match status" value="1"/>
</dbReference>
<dbReference type="InterPro" id="IPR015310">
    <property type="entry name" value="AHSA1-like_N"/>
</dbReference>
<comment type="similarity">
    <text evidence="1">Belongs to the AHA1 family.</text>
</comment>
<feature type="region of interest" description="Disordered" evidence="6">
    <location>
        <begin position="34"/>
        <end position="103"/>
    </location>
</feature>
<dbReference type="InterPro" id="IPR036338">
    <property type="entry name" value="Aha1"/>
</dbReference>
<protein>
    <recommendedName>
        <fullName evidence="7">MYND-type domain-containing protein</fullName>
    </recommendedName>
</protein>
<keyword evidence="2" id="KW-0479">Metal-binding</keyword>
<feature type="region of interest" description="Disordered" evidence="6">
    <location>
        <begin position="380"/>
        <end position="411"/>
    </location>
</feature>